<dbReference type="SUPFAM" id="SSF51735">
    <property type="entry name" value="NAD(P)-binding Rossmann-fold domains"/>
    <property type="match status" value="1"/>
</dbReference>
<evidence type="ECO:0000313" key="4">
    <source>
        <dbReference type="Proteomes" id="UP000799444"/>
    </source>
</evidence>
<name>A0A9P4R8N0_9PLEO</name>
<sequence length="291" mass="31156">MDTPGFVRTIHTKAYPAIDPTRPALSAAGKTVLVTGGATGIGFEMARNFAAAGASTLVLVARRATTLEEASAAISQAYPSTQVLTFVADIADPKAVSDLFKYVTEAARNHSVNVLVTSAAHITLSDVILKLDLSALQDSFATNVLGNLNLVRGFLESPSTTTSIPKTILDVSTNGFLHMFPSASGYGATKLASTFLMRHVQAENPEVRVHSFHPGVVFTPSAANFGIKKEMIAEIEDDISLPGGFAVWLASPEADFTKGRYLYAKWDVEDLVKNKAVFEKDSEFSTITLRL</sequence>
<keyword evidence="2" id="KW-0560">Oxidoreductase</keyword>
<evidence type="ECO:0000313" key="3">
    <source>
        <dbReference type="EMBL" id="KAF2738471.1"/>
    </source>
</evidence>
<comment type="similarity">
    <text evidence="1">Belongs to the short-chain dehydrogenases/reductases (SDR) family.</text>
</comment>
<organism evidence="3 4">
    <name type="scientific">Polyplosphaeria fusca</name>
    <dbReference type="NCBI Taxonomy" id="682080"/>
    <lineage>
        <taxon>Eukaryota</taxon>
        <taxon>Fungi</taxon>
        <taxon>Dikarya</taxon>
        <taxon>Ascomycota</taxon>
        <taxon>Pezizomycotina</taxon>
        <taxon>Dothideomycetes</taxon>
        <taxon>Pleosporomycetidae</taxon>
        <taxon>Pleosporales</taxon>
        <taxon>Tetraplosphaeriaceae</taxon>
        <taxon>Polyplosphaeria</taxon>
    </lineage>
</organism>
<dbReference type="PANTHER" id="PTHR42901:SF1">
    <property type="entry name" value="ALCOHOL DEHYDROGENASE"/>
    <property type="match status" value="1"/>
</dbReference>
<comment type="caution">
    <text evidence="3">The sequence shown here is derived from an EMBL/GenBank/DDBJ whole genome shotgun (WGS) entry which is preliminary data.</text>
</comment>
<keyword evidence="4" id="KW-1185">Reference proteome</keyword>
<protein>
    <submittedName>
        <fullName evidence="3">NAD(P)-binding protein</fullName>
    </submittedName>
</protein>
<dbReference type="CDD" id="cd05233">
    <property type="entry name" value="SDR_c"/>
    <property type="match status" value="1"/>
</dbReference>
<dbReference type="Gene3D" id="3.40.50.720">
    <property type="entry name" value="NAD(P)-binding Rossmann-like Domain"/>
    <property type="match status" value="1"/>
</dbReference>
<evidence type="ECO:0000256" key="2">
    <source>
        <dbReference type="ARBA" id="ARBA00023002"/>
    </source>
</evidence>
<dbReference type="EMBL" id="ML996109">
    <property type="protein sequence ID" value="KAF2738471.1"/>
    <property type="molecule type" value="Genomic_DNA"/>
</dbReference>
<gene>
    <name evidence="3" type="ORF">EJ04DRAFT_429020</name>
</gene>
<dbReference type="Proteomes" id="UP000799444">
    <property type="component" value="Unassembled WGS sequence"/>
</dbReference>
<dbReference type="PRINTS" id="PR00081">
    <property type="entry name" value="GDHRDH"/>
</dbReference>
<dbReference type="AlphaFoldDB" id="A0A9P4R8N0"/>
<dbReference type="Pfam" id="PF00106">
    <property type="entry name" value="adh_short"/>
    <property type="match status" value="1"/>
</dbReference>
<dbReference type="InterPro" id="IPR036291">
    <property type="entry name" value="NAD(P)-bd_dom_sf"/>
</dbReference>
<reference evidence="3" key="1">
    <citation type="journal article" date="2020" name="Stud. Mycol.">
        <title>101 Dothideomycetes genomes: a test case for predicting lifestyles and emergence of pathogens.</title>
        <authorList>
            <person name="Haridas S."/>
            <person name="Albert R."/>
            <person name="Binder M."/>
            <person name="Bloem J."/>
            <person name="Labutti K."/>
            <person name="Salamov A."/>
            <person name="Andreopoulos B."/>
            <person name="Baker S."/>
            <person name="Barry K."/>
            <person name="Bills G."/>
            <person name="Bluhm B."/>
            <person name="Cannon C."/>
            <person name="Castanera R."/>
            <person name="Culley D."/>
            <person name="Daum C."/>
            <person name="Ezra D."/>
            <person name="Gonzalez J."/>
            <person name="Henrissat B."/>
            <person name="Kuo A."/>
            <person name="Liang C."/>
            <person name="Lipzen A."/>
            <person name="Lutzoni F."/>
            <person name="Magnuson J."/>
            <person name="Mondo S."/>
            <person name="Nolan M."/>
            <person name="Ohm R."/>
            <person name="Pangilinan J."/>
            <person name="Park H.-J."/>
            <person name="Ramirez L."/>
            <person name="Alfaro M."/>
            <person name="Sun H."/>
            <person name="Tritt A."/>
            <person name="Yoshinaga Y."/>
            <person name="Zwiers L.-H."/>
            <person name="Turgeon B."/>
            <person name="Goodwin S."/>
            <person name="Spatafora J."/>
            <person name="Crous P."/>
            <person name="Grigoriev I."/>
        </authorList>
    </citation>
    <scope>NUCLEOTIDE SEQUENCE</scope>
    <source>
        <strain evidence="3">CBS 125425</strain>
    </source>
</reference>
<proteinExistence type="inferred from homology"/>
<accession>A0A9P4R8N0</accession>
<dbReference type="InterPro" id="IPR002347">
    <property type="entry name" value="SDR_fam"/>
</dbReference>
<evidence type="ECO:0000256" key="1">
    <source>
        <dbReference type="ARBA" id="ARBA00006484"/>
    </source>
</evidence>
<dbReference type="OrthoDB" id="1933717at2759"/>
<dbReference type="PANTHER" id="PTHR42901">
    <property type="entry name" value="ALCOHOL DEHYDROGENASE"/>
    <property type="match status" value="1"/>
</dbReference>
<dbReference type="GO" id="GO:0016491">
    <property type="term" value="F:oxidoreductase activity"/>
    <property type="evidence" value="ECO:0007669"/>
    <property type="project" value="UniProtKB-KW"/>
</dbReference>